<gene>
    <name evidence="2" type="ORF">SAMN06296036_10562</name>
</gene>
<name>A0A1Y6BMZ7_9BACT</name>
<feature type="region of interest" description="Disordered" evidence="1">
    <location>
        <begin position="41"/>
        <end position="71"/>
    </location>
</feature>
<dbReference type="STRING" id="1513793.SAMN06296036_10562"/>
<keyword evidence="3" id="KW-1185">Reference proteome</keyword>
<organism evidence="2 3">
    <name type="scientific">Pseudobacteriovorax antillogorgiicola</name>
    <dbReference type="NCBI Taxonomy" id="1513793"/>
    <lineage>
        <taxon>Bacteria</taxon>
        <taxon>Pseudomonadati</taxon>
        <taxon>Bdellovibrionota</taxon>
        <taxon>Oligoflexia</taxon>
        <taxon>Oligoflexales</taxon>
        <taxon>Pseudobacteriovoracaceae</taxon>
        <taxon>Pseudobacteriovorax</taxon>
    </lineage>
</organism>
<reference evidence="3" key="1">
    <citation type="submission" date="2017-04" db="EMBL/GenBank/DDBJ databases">
        <authorList>
            <person name="Varghese N."/>
            <person name="Submissions S."/>
        </authorList>
    </citation>
    <scope>NUCLEOTIDE SEQUENCE [LARGE SCALE GENOMIC DNA]</scope>
    <source>
        <strain evidence="3">RKEM611</strain>
    </source>
</reference>
<evidence type="ECO:0000313" key="3">
    <source>
        <dbReference type="Proteomes" id="UP000192907"/>
    </source>
</evidence>
<dbReference type="EMBL" id="FWZT01000005">
    <property type="protein sequence ID" value="SMF11201.1"/>
    <property type="molecule type" value="Genomic_DNA"/>
</dbReference>
<dbReference type="Proteomes" id="UP000192907">
    <property type="component" value="Unassembled WGS sequence"/>
</dbReference>
<protein>
    <submittedName>
        <fullName evidence="2">Uncharacterized protein</fullName>
    </submittedName>
</protein>
<evidence type="ECO:0000313" key="2">
    <source>
        <dbReference type="EMBL" id="SMF11201.1"/>
    </source>
</evidence>
<evidence type="ECO:0000256" key="1">
    <source>
        <dbReference type="SAM" id="MobiDB-lite"/>
    </source>
</evidence>
<sequence>MMSIIYQNNPSFHRRGQIEFPNRFHLILLLVLKRLQPPIPQRSSAPLGADVVGDMDPENTDRSLQLHIATQ</sequence>
<proteinExistence type="predicted"/>
<accession>A0A1Y6BMZ7</accession>
<dbReference type="AlphaFoldDB" id="A0A1Y6BMZ7"/>